<name>A0ABY2XDX4_9RHOB</name>
<gene>
    <name evidence="3" type="ORF">FGK64_02100</name>
</gene>
<feature type="chain" id="PRO_5045424852" evidence="2">
    <location>
        <begin position="27"/>
        <end position="211"/>
    </location>
</feature>
<keyword evidence="1" id="KW-0472">Membrane</keyword>
<keyword evidence="4" id="KW-1185">Reference proteome</keyword>
<sequence length="211" mass="21369">MKLKLLKTAAVAAIAAVIGTGASAHATSIGYANSGPGAVAVWLGTYNHGTSTHHLEGSMNLTGVDVTYNQTVAFTLAAGLGGTTWQGYAGYQGVNKPNGLIDGTTNFYAPNGCLSSGGALVSTPNTCGGGVDHWQGAVFSGLTAGTYQFTWTPIANPTAEWSVLNPAMNGQFTISGSVINPGQVPLPAAGWALIAGLGSFAALRRRKKKAA</sequence>
<accession>A0ABY2XDX4</accession>
<dbReference type="InterPro" id="IPR022472">
    <property type="entry name" value="VPLPA-CTERM"/>
</dbReference>
<dbReference type="EMBL" id="VCPC01000001">
    <property type="protein sequence ID" value="TMV14792.1"/>
    <property type="molecule type" value="Genomic_DNA"/>
</dbReference>
<dbReference type="RefSeq" id="WP_138862145.1">
    <property type="nucleotide sequence ID" value="NZ_VCPC01000001.1"/>
</dbReference>
<dbReference type="NCBIfam" id="TIGR03370">
    <property type="entry name" value="VPLPA-CTERM"/>
    <property type="match status" value="1"/>
</dbReference>
<feature type="transmembrane region" description="Helical" evidence="1">
    <location>
        <begin position="184"/>
        <end position="203"/>
    </location>
</feature>
<evidence type="ECO:0000313" key="4">
    <source>
        <dbReference type="Proteomes" id="UP001191082"/>
    </source>
</evidence>
<keyword evidence="1" id="KW-0812">Transmembrane</keyword>
<comment type="caution">
    <text evidence="3">The sequence shown here is derived from an EMBL/GenBank/DDBJ whole genome shotgun (WGS) entry which is preliminary data.</text>
</comment>
<keyword evidence="1" id="KW-1133">Transmembrane helix</keyword>
<organism evidence="3 4">
    <name type="scientific">Arenibacterium halophilum</name>
    <dbReference type="NCBI Taxonomy" id="2583821"/>
    <lineage>
        <taxon>Bacteria</taxon>
        <taxon>Pseudomonadati</taxon>
        <taxon>Pseudomonadota</taxon>
        <taxon>Alphaproteobacteria</taxon>
        <taxon>Rhodobacterales</taxon>
        <taxon>Paracoccaceae</taxon>
        <taxon>Arenibacterium</taxon>
    </lineage>
</organism>
<evidence type="ECO:0000256" key="2">
    <source>
        <dbReference type="SAM" id="SignalP"/>
    </source>
</evidence>
<protein>
    <submittedName>
        <fullName evidence="3">VPLPA-CTERM sorting domain-containing protein</fullName>
    </submittedName>
</protein>
<reference evidence="3 4" key="1">
    <citation type="submission" date="2019-05" db="EMBL/GenBank/DDBJ databases">
        <title>Marivita sp. nov. isolated from sea sediment.</title>
        <authorList>
            <person name="Kim W."/>
        </authorList>
    </citation>
    <scope>NUCLEOTIDE SEQUENCE [LARGE SCALE GENOMIC DNA]</scope>
    <source>
        <strain evidence="3 4">CAU 1492</strain>
    </source>
</reference>
<dbReference type="Proteomes" id="UP001191082">
    <property type="component" value="Unassembled WGS sequence"/>
</dbReference>
<keyword evidence="2" id="KW-0732">Signal</keyword>
<feature type="signal peptide" evidence="2">
    <location>
        <begin position="1"/>
        <end position="26"/>
    </location>
</feature>
<proteinExistence type="predicted"/>
<evidence type="ECO:0000313" key="3">
    <source>
        <dbReference type="EMBL" id="TMV14792.1"/>
    </source>
</evidence>
<evidence type="ECO:0000256" key="1">
    <source>
        <dbReference type="SAM" id="Phobius"/>
    </source>
</evidence>